<dbReference type="PANTHER" id="PTHR36206:SF13">
    <property type="entry name" value="TRANSCRIPTIONAL REGULATORY PROTEIN MOC3"/>
    <property type="match status" value="1"/>
</dbReference>
<dbReference type="Proteomes" id="UP000219602">
    <property type="component" value="Chromosome 1"/>
</dbReference>
<name>A0A2H3IDK8_FUSOX</name>
<comment type="caution">
    <text evidence="7">The sequence shown here is derived from an EMBL/GenBank/DDBJ whole genome shotgun (WGS) entry which is preliminary data.</text>
</comment>
<dbReference type="InterPro" id="IPR052360">
    <property type="entry name" value="Transcr_Regulatory_Proteins"/>
</dbReference>
<dbReference type="GO" id="GO:0003677">
    <property type="term" value="F:DNA binding"/>
    <property type="evidence" value="ECO:0007669"/>
    <property type="project" value="UniProtKB-KW"/>
</dbReference>
<evidence type="ECO:0000256" key="2">
    <source>
        <dbReference type="ARBA" id="ARBA00022833"/>
    </source>
</evidence>
<dbReference type="AlphaFoldDB" id="A0A2H3IDK8"/>
<dbReference type="InterPro" id="IPR021858">
    <property type="entry name" value="Fun_TF"/>
</dbReference>
<keyword evidence="1" id="KW-0479">Metal-binding</keyword>
<keyword evidence="6" id="KW-0539">Nucleus</keyword>
<sequence>MKCDGYAPSVKASSQPYTNTKAESLSLIAVDHEVSNTALERHYFYHFCHWTCKQLSNSSDTSNFWMQYVLPLSHTSDPVRHAITAVGAAHRFFTAGSDTHSLQHMQVLTKQYNKAISQIIPCLTVSSIHNIHCTLVCCLLFIAFESILGRYSECVRHLRAGNQLLTLPILAAGGKNCATTEKLKEMLSSLSVEASTFMDDNIISDEQRIWVTGRAKDTSNLSSGQFRDLDQAASELRELEVQFTISTRLYRDEASSNNELPAVESEDGEITANDRAMDALFEDLQRRFKKWIARFDLTKRALEYEQHPHTRSQQFLNLTLAQKFWSMNLYFVPEPCLDSTADFLDAAENLVKSLAKPSYFTFSLDGDLISGLSFVVRVCSDADKRDRALTLLQSLNRREGFWDSREIAKMHQVTLSFDDFESWYEMEVLGGVPGYLAKLAEVLKRTK</sequence>
<evidence type="ECO:0000256" key="4">
    <source>
        <dbReference type="ARBA" id="ARBA00023125"/>
    </source>
</evidence>
<evidence type="ECO:0000256" key="1">
    <source>
        <dbReference type="ARBA" id="ARBA00022723"/>
    </source>
</evidence>
<evidence type="ECO:0000313" key="7">
    <source>
        <dbReference type="EMBL" id="PCD46612.1"/>
    </source>
</evidence>
<dbReference type="EMBL" id="MABQ02000001">
    <property type="protein sequence ID" value="PCD46612.1"/>
    <property type="molecule type" value="Genomic_DNA"/>
</dbReference>
<reference evidence="7 8" key="2">
    <citation type="journal article" date="2017" name="Sci. Rep.">
        <title>A mobile pathogenicity chromosome in Fusarium oxysporum for infection of multiple cucurbit species.</title>
        <authorList>
            <person name="van Dam P."/>
            <person name="Fokkens L."/>
            <person name="Ayukawa Y."/>
            <person name="van der Gragt M."/>
            <person name="Ter Horst A."/>
            <person name="Brankovics B."/>
            <person name="Houterman P.M."/>
            <person name="Arie T."/>
            <person name="Rep M."/>
        </authorList>
    </citation>
    <scope>NUCLEOTIDE SEQUENCE [LARGE SCALE GENOMIC DNA]</scope>
    <source>
        <strain evidence="7 8">Forc016</strain>
    </source>
</reference>
<proteinExistence type="predicted"/>
<accession>A0A2H3IDK8</accession>
<keyword evidence="4" id="KW-0238">DNA-binding</keyword>
<reference evidence="7 8" key="1">
    <citation type="journal article" date="2016" name="Environ. Microbiol.">
        <title>Effector profiles distinguish formae speciales of Fusarium oxysporum.</title>
        <authorList>
            <person name="van Dam P."/>
            <person name="Fokkens L."/>
            <person name="Schmidt S.M."/>
            <person name="Linmans J.H."/>
            <person name="Kistler H.C."/>
            <person name="Ma L.J."/>
            <person name="Rep M."/>
        </authorList>
    </citation>
    <scope>NUCLEOTIDE SEQUENCE [LARGE SCALE GENOMIC DNA]</scope>
    <source>
        <strain evidence="7 8">Forc016</strain>
    </source>
</reference>
<protein>
    <submittedName>
        <fullName evidence="7">Uncharacterized protein</fullName>
    </submittedName>
</protein>
<evidence type="ECO:0000256" key="6">
    <source>
        <dbReference type="ARBA" id="ARBA00023242"/>
    </source>
</evidence>
<evidence type="ECO:0000313" key="8">
    <source>
        <dbReference type="Proteomes" id="UP000219602"/>
    </source>
</evidence>
<organism evidence="7 8">
    <name type="scientific">Fusarium oxysporum f. sp. radicis-cucumerinum</name>
    <dbReference type="NCBI Taxonomy" id="327505"/>
    <lineage>
        <taxon>Eukaryota</taxon>
        <taxon>Fungi</taxon>
        <taxon>Dikarya</taxon>
        <taxon>Ascomycota</taxon>
        <taxon>Pezizomycotina</taxon>
        <taxon>Sordariomycetes</taxon>
        <taxon>Hypocreomycetidae</taxon>
        <taxon>Hypocreales</taxon>
        <taxon>Nectriaceae</taxon>
        <taxon>Fusarium</taxon>
        <taxon>Fusarium oxysporum species complex</taxon>
    </lineage>
</organism>
<gene>
    <name evidence="7" type="ORF">AU210_002013</name>
</gene>
<evidence type="ECO:0000256" key="5">
    <source>
        <dbReference type="ARBA" id="ARBA00023163"/>
    </source>
</evidence>
<dbReference type="STRING" id="327505.A0A2H3IDK8"/>
<keyword evidence="3" id="KW-0805">Transcription regulation</keyword>
<evidence type="ECO:0000256" key="3">
    <source>
        <dbReference type="ARBA" id="ARBA00023015"/>
    </source>
</evidence>
<keyword evidence="5" id="KW-0804">Transcription</keyword>
<dbReference type="GO" id="GO:0046872">
    <property type="term" value="F:metal ion binding"/>
    <property type="evidence" value="ECO:0007669"/>
    <property type="project" value="UniProtKB-KW"/>
</dbReference>
<keyword evidence="2" id="KW-0862">Zinc</keyword>
<dbReference type="Pfam" id="PF11951">
    <property type="entry name" value="Fungal_trans_2"/>
    <property type="match status" value="1"/>
</dbReference>
<dbReference type="PANTHER" id="PTHR36206">
    <property type="entry name" value="ASPERCRYPTIN BIOSYNTHESIS CLUSTER-SPECIFIC TRANSCRIPTION REGULATOR ATNN-RELATED"/>
    <property type="match status" value="1"/>
</dbReference>